<dbReference type="OrthoDB" id="6182044at2"/>
<evidence type="ECO:0000313" key="2">
    <source>
        <dbReference type="Proteomes" id="UP000256763"/>
    </source>
</evidence>
<dbReference type="RefSeq" id="WP_116347358.1">
    <property type="nucleotide sequence ID" value="NZ_NFZV01000001.1"/>
</dbReference>
<evidence type="ECO:0000313" key="1">
    <source>
        <dbReference type="EMBL" id="RFA39579.1"/>
    </source>
</evidence>
<dbReference type="AlphaFoldDB" id="A0A3E0X1N9"/>
<comment type="caution">
    <text evidence="1">The sequence shown here is derived from an EMBL/GenBank/DDBJ whole genome shotgun (WGS) entry which is preliminary data.</text>
</comment>
<gene>
    <name evidence="1" type="ORF">CAL65_02130</name>
</gene>
<organism evidence="1 2">
    <name type="scientific">Alkalilimnicola ehrlichii</name>
    <dbReference type="NCBI Taxonomy" id="351052"/>
    <lineage>
        <taxon>Bacteria</taxon>
        <taxon>Pseudomonadati</taxon>
        <taxon>Pseudomonadota</taxon>
        <taxon>Gammaproteobacteria</taxon>
        <taxon>Chromatiales</taxon>
        <taxon>Ectothiorhodospiraceae</taxon>
        <taxon>Alkalilimnicola</taxon>
    </lineage>
</organism>
<dbReference type="Proteomes" id="UP000256763">
    <property type="component" value="Unassembled WGS sequence"/>
</dbReference>
<name>A0A3E0X1N9_9GAMM</name>
<accession>A0A3E0X1N9</accession>
<proteinExistence type="predicted"/>
<protein>
    <submittedName>
        <fullName evidence="1">Uncharacterized protein</fullName>
    </submittedName>
</protein>
<keyword evidence="2" id="KW-1185">Reference proteome</keyword>
<reference evidence="2" key="1">
    <citation type="submission" date="2017-05" db="EMBL/GenBank/DDBJ databases">
        <authorList>
            <person name="Sharma S."/>
            <person name="Sidhu C."/>
            <person name="Pinnaka A.K."/>
        </authorList>
    </citation>
    <scope>NUCLEOTIDE SEQUENCE [LARGE SCALE GENOMIC DNA]</scope>
    <source>
        <strain evidence="2">AK93</strain>
    </source>
</reference>
<sequence length="136" mass="14757">MAMSFNDVVEAGMMAEAPVRLLFLFVKIEEIGTQNAAGPRSRTLEPVMVTDKLAAPDLDFDGLIEEADKISPGWDFVLISSLMRGDGNIPHSDEAEPHLQQMANSVVSGGDLSHYLVFDREENPIRIETSPVGGTA</sequence>
<dbReference type="EMBL" id="NFZW01000001">
    <property type="protein sequence ID" value="RFA39579.1"/>
    <property type="molecule type" value="Genomic_DNA"/>
</dbReference>